<comment type="caution">
    <text evidence="1">The sequence shown here is derived from an EMBL/GenBank/DDBJ whole genome shotgun (WGS) entry which is preliminary data.</text>
</comment>
<dbReference type="EMBL" id="JACIGM010000014">
    <property type="protein sequence ID" value="MBB4277654.1"/>
    <property type="molecule type" value="Genomic_DNA"/>
</dbReference>
<gene>
    <name evidence="1" type="ORF">GGE12_005463</name>
</gene>
<name>A0A7W6WHC0_9HYPH</name>
<organism evidence="1 2">
    <name type="scientific">Rhizobium mongolense</name>
    <dbReference type="NCBI Taxonomy" id="57676"/>
    <lineage>
        <taxon>Bacteria</taxon>
        <taxon>Pseudomonadati</taxon>
        <taxon>Pseudomonadota</taxon>
        <taxon>Alphaproteobacteria</taxon>
        <taxon>Hyphomicrobiales</taxon>
        <taxon>Rhizobiaceae</taxon>
        <taxon>Rhizobium/Agrobacterium group</taxon>
        <taxon>Rhizobium</taxon>
    </lineage>
</organism>
<accession>A0A7W6WHC0</accession>
<evidence type="ECO:0000313" key="2">
    <source>
        <dbReference type="Proteomes" id="UP000533641"/>
    </source>
</evidence>
<protein>
    <submittedName>
        <fullName evidence="1">Uncharacterized protein</fullName>
    </submittedName>
</protein>
<dbReference type="Proteomes" id="UP000533641">
    <property type="component" value="Unassembled WGS sequence"/>
</dbReference>
<proteinExistence type="predicted"/>
<dbReference type="AlphaFoldDB" id="A0A7W6WHC0"/>
<evidence type="ECO:0000313" key="1">
    <source>
        <dbReference type="EMBL" id="MBB4277654.1"/>
    </source>
</evidence>
<sequence>MDVRIETEFENGDIQRDDRGRLLRLTYGEGQPLEGARQS</sequence>
<reference evidence="1 2" key="1">
    <citation type="submission" date="2020-08" db="EMBL/GenBank/DDBJ databases">
        <title>Genomic Encyclopedia of Type Strains, Phase IV (KMG-V): Genome sequencing to study the core and pangenomes of soil and plant-associated prokaryotes.</title>
        <authorList>
            <person name="Whitman W."/>
        </authorList>
    </citation>
    <scope>NUCLEOTIDE SEQUENCE [LARGE SCALE GENOMIC DNA]</scope>
    <source>
        <strain evidence="1 2">SEMIA 402</strain>
    </source>
</reference>